<evidence type="ECO:0000256" key="1">
    <source>
        <dbReference type="SAM" id="Phobius"/>
    </source>
</evidence>
<feature type="transmembrane region" description="Helical" evidence="1">
    <location>
        <begin position="16"/>
        <end position="37"/>
    </location>
</feature>
<evidence type="ECO:0000313" key="3">
    <source>
        <dbReference type="Proteomes" id="UP000766336"/>
    </source>
</evidence>
<reference evidence="2 3" key="1">
    <citation type="submission" date="2021-05" db="EMBL/GenBank/DDBJ databases">
        <title>Roseococcus sp. XZZS9, whole genome shotgun sequencing project.</title>
        <authorList>
            <person name="Zhao G."/>
            <person name="Shen L."/>
        </authorList>
    </citation>
    <scope>NUCLEOTIDE SEQUENCE [LARGE SCALE GENOMIC DNA]</scope>
    <source>
        <strain evidence="2 3">XZZS9</strain>
    </source>
</reference>
<accession>A0ABS5QGC3</accession>
<gene>
    <name evidence="2" type="ORF">KHU32_16910</name>
</gene>
<keyword evidence="1" id="KW-1133">Transmembrane helix</keyword>
<name>A0ABS5QGC3_9PROT</name>
<proteinExistence type="predicted"/>
<dbReference type="EMBL" id="JAHCDA010000003">
    <property type="protein sequence ID" value="MBS7812634.1"/>
    <property type="molecule type" value="Genomic_DNA"/>
</dbReference>
<keyword evidence="1" id="KW-0812">Transmembrane</keyword>
<keyword evidence="3" id="KW-1185">Reference proteome</keyword>
<evidence type="ECO:0000313" key="2">
    <source>
        <dbReference type="EMBL" id="MBS7812634.1"/>
    </source>
</evidence>
<dbReference type="Proteomes" id="UP000766336">
    <property type="component" value="Unassembled WGS sequence"/>
</dbReference>
<keyword evidence="1" id="KW-0472">Membrane</keyword>
<dbReference type="RefSeq" id="WP_213671326.1">
    <property type="nucleotide sequence ID" value="NZ_JAHCDA010000003.1"/>
</dbReference>
<comment type="caution">
    <text evidence="2">The sequence shown here is derived from an EMBL/GenBank/DDBJ whole genome shotgun (WGS) entry which is preliminary data.</text>
</comment>
<organism evidence="2 3">
    <name type="scientific">Roseococcus pinisoli</name>
    <dbReference type="NCBI Taxonomy" id="2835040"/>
    <lineage>
        <taxon>Bacteria</taxon>
        <taxon>Pseudomonadati</taxon>
        <taxon>Pseudomonadota</taxon>
        <taxon>Alphaproteobacteria</taxon>
        <taxon>Acetobacterales</taxon>
        <taxon>Roseomonadaceae</taxon>
        <taxon>Roseococcus</taxon>
    </lineage>
</organism>
<sequence>MSDVANPPLPARSFDVLAIMTAIESLLGILVMARALVMAGRAIDLAGLDREAARLAAAIACLPPGVGHPLKPSLEALMREADLLAEHLPRP</sequence>
<protein>
    <submittedName>
        <fullName evidence="2">Uncharacterized protein</fullName>
    </submittedName>
</protein>